<keyword evidence="2" id="KW-1185">Reference proteome</keyword>
<evidence type="ECO:0000313" key="1">
    <source>
        <dbReference type="EMBL" id="AEP13269.1"/>
    </source>
</evidence>
<sequence length="27" mass="2886">MKQSETLVAPVARDQAQQDFVAVGVVV</sequence>
<protein>
    <submittedName>
        <fullName evidence="1">Uncharacterized protein</fullName>
    </submittedName>
</protein>
<dbReference type="KEGG" id="ctm:Cabther_B0267"/>
<dbReference type="STRING" id="981222.Cabther_B0267"/>
<accession>G2LKI3</accession>
<organism evidence="1 2">
    <name type="scientific">Chloracidobacterium thermophilum (strain B)</name>
    <dbReference type="NCBI Taxonomy" id="981222"/>
    <lineage>
        <taxon>Bacteria</taxon>
        <taxon>Pseudomonadati</taxon>
        <taxon>Acidobacteriota</taxon>
        <taxon>Terriglobia</taxon>
        <taxon>Terriglobales</taxon>
        <taxon>Acidobacteriaceae</taxon>
        <taxon>Chloracidobacterium</taxon>
    </lineage>
</organism>
<evidence type="ECO:0000313" key="2">
    <source>
        <dbReference type="Proteomes" id="UP000006791"/>
    </source>
</evidence>
<dbReference type="Proteomes" id="UP000006791">
    <property type="component" value="Chromosome 2"/>
</dbReference>
<proteinExistence type="predicted"/>
<gene>
    <name evidence="1" type="ordered locus">Cabther_B0267</name>
</gene>
<dbReference type="HOGENOM" id="CLU_3414624_0_0_0"/>
<reference evidence="1 2" key="1">
    <citation type="journal article" date="2012" name="Environ. Microbiol.">
        <title>Complete genome of Candidatus Chloracidobacterium thermophilum, a chlorophyll-based photoheterotroph belonging to the phylum Acidobacteria.</title>
        <authorList>
            <person name="Garcia Costas A.M."/>
            <person name="Liu Z."/>
            <person name="Tomsho L.P."/>
            <person name="Schuster S.C."/>
            <person name="Ward D.M."/>
            <person name="Bryant D.A."/>
        </authorList>
    </citation>
    <scope>NUCLEOTIDE SEQUENCE [LARGE SCALE GENOMIC DNA]</scope>
    <source>
        <strain evidence="1 2">B</strain>
    </source>
</reference>
<name>G2LKI3_CHLTF</name>
<dbReference type="AlphaFoldDB" id="G2LKI3"/>
<dbReference type="EMBL" id="CP002515">
    <property type="protein sequence ID" value="AEP13269.1"/>
    <property type="molecule type" value="Genomic_DNA"/>
</dbReference>